<evidence type="ECO:0000256" key="3">
    <source>
        <dbReference type="ARBA" id="ARBA00022963"/>
    </source>
</evidence>
<dbReference type="Proteomes" id="UP000739538">
    <property type="component" value="Unassembled WGS sequence"/>
</dbReference>
<gene>
    <name evidence="11" type="ORF">KDA27_13100</name>
</gene>
<keyword evidence="4" id="KW-0560">Oxidoreductase</keyword>
<dbReference type="PANTHER" id="PTHR48075:SF7">
    <property type="entry name" value="3-HYDROXYACYL-COA DEHYDROGENASE-RELATED"/>
    <property type="match status" value="1"/>
</dbReference>
<comment type="caution">
    <text evidence="11">The sequence shown here is derived from an EMBL/GenBank/DDBJ whole genome shotgun (WGS) entry which is preliminary data.</text>
</comment>
<reference evidence="11" key="2">
    <citation type="journal article" date="2021" name="Microbiome">
        <title>Successional dynamics and alternative stable states in a saline activated sludge microbial community over 9 years.</title>
        <authorList>
            <person name="Wang Y."/>
            <person name="Ye J."/>
            <person name="Ju F."/>
            <person name="Liu L."/>
            <person name="Boyd J.A."/>
            <person name="Deng Y."/>
            <person name="Parks D.H."/>
            <person name="Jiang X."/>
            <person name="Yin X."/>
            <person name="Woodcroft B.J."/>
            <person name="Tyson G.W."/>
            <person name="Hugenholtz P."/>
            <person name="Polz M.F."/>
            <person name="Zhang T."/>
        </authorList>
    </citation>
    <scope>NUCLEOTIDE SEQUENCE</scope>
    <source>
        <strain evidence="11">HKST-UBA02</strain>
    </source>
</reference>
<dbReference type="Pfam" id="PF02737">
    <property type="entry name" value="3HCDH_N"/>
    <property type="match status" value="1"/>
</dbReference>
<dbReference type="GO" id="GO:0070403">
    <property type="term" value="F:NAD+ binding"/>
    <property type="evidence" value="ECO:0007669"/>
    <property type="project" value="InterPro"/>
</dbReference>
<dbReference type="SUPFAM" id="SSF51735">
    <property type="entry name" value="NAD(P)-binding Rossmann-fold domains"/>
    <property type="match status" value="1"/>
</dbReference>
<evidence type="ECO:0000313" key="12">
    <source>
        <dbReference type="Proteomes" id="UP000739538"/>
    </source>
</evidence>
<keyword evidence="5" id="KW-0520">NAD</keyword>
<keyword evidence="2" id="KW-0276">Fatty acid metabolism</keyword>
<dbReference type="EMBL" id="JAGQHS010000065">
    <property type="protein sequence ID" value="MCA9756735.1"/>
    <property type="molecule type" value="Genomic_DNA"/>
</dbReference>
<evidence type="ECO:0000256" key="7">
    <source>
        <dbReference type="ARBA" id="ARBA00049556"/>
    </source>
</evidence>
<dbReference type="SUPFAM" id="SSF52096">
    <property type="entry name" value="ClpP/crotonase"/>
    <property type="match status" value="1"/>
</dbReference>
<evidence type="ECO:0000256" key="4">
    <source>
        <dbReference type="ARBA" id="ARBA00023002"/>
    </source>
</evidence>
<evidence type="ECO:0000256" key="5">
    <source>
        <dbReference type="ARBA" id="ARBA00023027"/>
    </source>
</evidence>
<dbReference type="GO" id="GO:0006631">
    <property type="term" value="P:fatty acid metabolic process"/>
    <property type="evidence" value="ECO:0007669"/>
    <property type="project" value="UniProtKB-KW"/>
</dbReference>
<dbReference type="InterPro" id="IPR029045">
    <property type="entry name" value="ClpP/crotonase-like_dom_sf"/>
</dbReference>
<name>A0A956NG16_UNCEI</name>
<dbReference type="PANTHER" id="PTHR48075">
    <property type="entry name" value="3-HYDROXYACYL-COA DEHYDROGENASE FAMILY PROTEIN"/>
    <property type="match status" value="1"/>
</dbReference>
<dbReference type="GO" id="GO:0016042">
    <property type="term" value="P:lipid catabolic process"/>
    <property type="evidence" value="ECO:0007669"/>
    <property type="project" value="UniProtKB-KW"/>
</dbReference>
<keyword evidence="3" id="KW-0442">Lipid degradation</keyword>
<dbReference type="InterPro" id="IPR036291">
    <property type="entry name" value="NAD(P)-bd_dom_sf"/>
</dbReference>
<dbReference type="CDD" id="cd06558">
    <property type="entry name" value="crotonase-like"/>
    <property type="match status" value="1"/>
</dbReference>
<dbReference type="Pfam" id="PF00378">
    <property type="entry name" value="ECH_1"/>
    <property type="match status" value="1"/>
</dbReference>
<evidence type="ECO:0000256" key="1">
    <source>
        <dbReference type="ARBA" id="ARBA00005005"/>
    </source>
</evidence>
<feature type="region of interest" description="Disordered" evidence="8">
    <location>
        <begin position="486"/>
        <end position="518"/>
    </location>
</feature>
<evidence type="ECO:0000256" key="2">
    <source>
        <dbReference type="ARBA" id="ARBA00022832"/>
    </source>
</evidence>
<dbReference type="Gene3D" id="1.10.1040.50">
    <property type="match status" value="1"/>
</dbReference>
<feature type="domain" description="3-hydroxyacyl-CoA dehydrogenase NAD binding" evidence="10">
    <location>
        <begin position="10"/>
        <end position="207"/>
    </location>
</feature>
<evidence type="ECO:0000259" key="10">
    <source>
        <dbReference type="Pfam" id="PF02737"/>
    </source>
</evidence>
<feature type="domain" description="3-hydroxyacyl-CoA dehydrogenase C-terminal" evidence="9">
    <location>
        <begin position="210"/>
        <end position="309"/>
    </location>
</feature>
<feature type="compositionally biased region" description="Gly residues" evidence="8">
    <location>
        <begin position="490"/>
        <end position="511"/>
    </location>
</feature>
<dbReference type="SUPFAM" id="SSF48179">
    <property type="entry name" value="6-phosphogluconate dehydrogenase C-terminal domain-like"/>
    <property type="match status" value="2"/>
</dbReference>
<dbReference type="Gene3D" id="3.90.226.10">
    <property type="entry name" value="2-enoyl-CoA Hydratase, Chain A, domain 1"/>
    <property type="match status" value="1"/>
</dbReference>
<dbReference type="AlphaFoldDB" id="A0A956NG16"/>
<proteinExistence type="predicted"/>
<evidence type="ECO:0000313" key="11">
    <source>
        <dbReference type="EMBL" id="MCA9756735.1"/>
    </source>
</evidence>
<dbReference type="InterPro" id="IPR006176">
    <property type="entry name" value="3-OHacyl-CoA_DH_NAD-bd"/>
</dbReference>
<dbReference type="Gene3D" id="3.40.50.720">
    <property type="entry name" value="NAD(P)-binding Rossmann-like Domain"/>
    <property type="match status" value="1"/>
</dbReference>
<organism evidence="11 12">
    <name type="scientific">Eiseniibacteriota bacterium</name>
    <dbReference type="NCBI Taxonomy" id="2212470"/>
    <lineage>
        <taxon>Bacteria</taxon>
        <taxon>Candidatus Eiseniibacteriota</taxon>
    </lineage>
</organism>
<dbReference type="Pfam" id="PF00725">
    <property type="entry name" value="3HCDH"/>
    <property type="match status" value="1"/>
</dbReference>
<accession>A0A956NG16</accession>
<evidence type="ECO:0000259" key="9">
    <source>
        <dbReference type="Pfam" id="PF00725"/>
    </source>
</evidence>
<dbReference type="InterPro" id="IPR008927">
    <property type="entry name" value="6-PGluconate_DH-like_C_sf"/>
</dbReference>
<reference evidence="11" key="1">
    <citation type="submission" date="2020-04" db="EMBL/GenBank/DDBJ databases">
        <authorList>
            <person name="Zhang T."/>
        </authorList>
    </citation>
    <scope>NUCLEOTIDE SEQUENCE</scope>
    <source>
        <strain evidence="11">HKST-UBA02</strain>
    </source>
</reference>
<dbReference type="GO" id="GO:0003857">
    <property type="term" value="F:(3S)-3-hydroxyacyl-CoA dehydrogenase (NAD+) activity"/>
    <property type="evidence" value="ECO:0007669"/>
    <property type="project" value="UniProtKB-EC"/>
</dbReference>
<comment type="catalytic activity">
    <reaction evidence="7">
        <text>a (3S)-3-hydroxyacyl-CoA + NAD(+) = a 3-oxoacyl-CoA + NADH + H(+)</text>
        <dbReference type="Rhea" id="RHEA:22432"/>
        <dbReference type="ChEBI" id="CHEBI:15378"/>
        <dbReference type="ChEBI" id="CHEBI:57318"/>
        <dbReference type="ChEBI" id="CHEBI:57540"/>
        <dbReference type="ChEBI" id="CHEBI:57945"/>
        <dbReference type="ChEBI" id="CHEBI:90726"/>
        <dbReference type="EC" id="1.1.1.35"/>
    </reaction>
</comment>
<dbReference type="InterPro" id="IPR001753">
    <property type="entry name" value="Enoyl-CoA_hydra/iso"/>
</dbReference>
<sequence>MTKEKPIGSAAVLGAGVMGAAIAAHLANAGIPCLLLDMKSTEPDEQDAKQGIGPGDPRLANRFAIRGLERALKAKPASFFSPRLRSLVRPGNFEDDAAQLANVDWIVEAVVENLDIKRSLYEKIAPHVAEHAILSSNTSGLSVQSLSDCLPEALRSRFLVTHFFNPPRYLHLLELVPGPLTDPVVYSRMAEFGENVLGKGVVHAKDTPNFIANRIGTFGLLHAVKLMVEKKYTIAEVDRLTGKAIGRPKSATFRTADLVGLDTLLHVSKNMYDSLPDDPARDLFVPPTFVQGMLEKKWLGEKTGAGFYKKSKGADGKTEILMLDPDSMEHVPQGKVAIPSLEIGKNLEDLGDRLVSFMKAKDRGGEFLWENLSQTLLYAAGQIPEISDDIVNVDRALRWGFGWEMGPFEMWDAIGVEASCRRMEKEGAELPPLVKAVLANGGRFYGRDGATPLYFDFDSASGSGSMKPVPYGPKVLRLEDLKAAGSPGTTAGGGGRGGAVSSGAGTSGGSADGSTASSVGKASRGVVWESADASLVDLGDDVACLEFHTKMNTIGPGLIEAIEKSVAIVEESWRGLVIANEADNFSVGANLLLILNEIDDENYDDVDWMVRRFQNVNQRIRYSSRPVVVAPHGLTLGGGCEVTLAANRVVADAETYIGLVELGAGVIPAGGGCKEWVRRVHLSVPEGVDVDLFPFLRRAFETVGMAKVATSGVEAKDLGYLAQDDVVALNRDHRIYEAKQNVLALDIAGFDAGRPLEDIRVVGEPGLAKIRAGLHNMRASGYITEYDHVLGDKLAWVLCGGEVSAGSRVSEQYLLDLEREAFLALCEDNRTLARMENILKTGKPLRN</sequence>
<dbReference type="InterPro" id="IPR006108">
    <property type="entry name" value="3HC_DH_C"/>
</dbReference>
<evidence type="ECO:0000256" key="8">
    <source>
        <dbReference type="SAM" id="MobiDB-lite"/>
    </source>
</evidence>
<protein>
    <submittedName>
        <fullName evidence="11">3-hydroxyacyl-CoA dehydrogenase</fullName>
    </submittedName>
</protein>
<evidence type="ECO:0000256" key="6">
    <source>
        <dbReference type="ARBA" id="ARBA00023098"/>
    </source>
</evidence>
<comment type="pathway">
    <text evidence="1">Lipid metabolism; fatty acid beta-oxidation.</text>
</comment>
<keyword evidence="6" id="KW-0443">Lipid metabolism</keyword>